<sequence>MKNTKLFLAVVVLSLAGVACSHNQEKSWDDFVKQPGAKKVEKKLDDKKQAPEA</sequence>
<name>A0A1Y6BIV8_9BACT</name>
<gene>
    <name evidence="2" type="ORF">SAMN06296036_104112</name>
</gene>
<dbReference type="RefSeq" id="WP_159455199.1">
    <property type="nucleotide sequence ID" value="NZ_FWZT01000004.1"/>
</dbReference>
<keyword evidence="1" id="KW-0732">Signal</keyword>
<evidence type="ECO:0000256" key="1">
    <source>
        <dbReference type="SAM" id="SignalP"/>
    </source>
</evidence>
<proteinExistence type="predicted"/>
<feature type="signal peptide" evidence="1">
    <location>
        <begin position="1"/>
        <end position="21"/>
    </location>
</feature>
<evidence type="ECO:0000313" key="3">
    <source>
        <dbReference type="Proteomes" id="UP000192907"/>
    </source>
</evidence>
<protein>
    <recommendedName>
        <fullName evidence="4">Lipoprotein</fullName>
    </recommendedName>
</protein>
<dbReference type="PROSITE" id="PS51257">
    <property type="entry name" value="PROKAR_LIPOPROTEIN"/>
    <property type="match status" value="1"/>
</dbReference>
<dbReference type="AlphaFoldDB" id="A0A1Y6BIV8"/>
<dbReference type="EMBL" id="FWZT01000004">
    <property type="protein sequence ID" value="SMF06113.1"/>
    <property type="molecule type" value="Genomic_DNA"/>
</dbReference>
<keyword evidence="3" id="KW-1185">Reference proteome</keyword>
<organism evidence="2 3">
    <name type="scientific">Pseudobacteriovorax antillogorgiicola</name>
    <dbReference type="NCBI Taxonomy" id="1513793"/>
    <lineage>
        <taxon>Bacteria</taxon>
        <taxon>Pseudomonadati</taxon>
        <taxon>Bdellovibrionota</taxon>
        <taxon>Oligoflexia</taxon>
        <taxon>Oligoflexales</taxon>
        <taxon>Pseudobacteriovoracaceae</taxon>
        <taxon>Pseudobacteriovorax</taxon>
    </lineage>
</organism>
<dbReference type="Proteomes" id="UP000192907">
    <property type="component" value="Unassembled WGS sequence"/>
</dbReference>
<evidence type="ECO:0008006" key="4">
    <source>
        <dbReference type="Google" id="ProtNLM"/>
    </source>
</evidence>
<reference evidence="3" key="1">
    <citation type="submission" date="2017-04" db="EMBL/GenBank/DDBJ databases">
        <authorList>
            <person name="Varghese N."/>
            <person name="Submissions S."/>
        </authorList>
    </citation>
    <scope>NUCLEOTIDE SEQUENCE [LARGE SCALE GENOMIC DNA]</scope>
    <source>
        <strain evidence="3">RKEM611</strain>
    </source>
</reference>
<feature type="chain" id="PRO_5012644682" description="Lipoprotein" evidence="1">
    <location>
        <begin position="22"/>
        <end position="53"/>
    </location>
</feature>
<evidence type="ECO:0000313" key="2">
    <source>
        <dbReference type="EMBL" id="SMF06113.1"/>
    </source>
</evidence>
<accession>A0A1Y6BIV8</accession>